<proteinExistence type="predicted"/>
<dbReference type="GO" id="GO:0016758">
    <property type="term" value="F:hexosyltransferase activity"/>
    <property type="evidence" value="ECO:0007669"/>
    <property type="project" value="InterPro"/>
</dbReference>
<dbReference type="Gene3D" id="3.40.50.11340">
    <property type="match status" value="1"/>
</dbReference>
<dbReference type="Pfam" id="PF05830">
    <property type="entry name" value="NodZ"/>
    <property type="match status" value="1"/>
</dbReference>
<dbReference type="Gene3D" id="3.40.50.11350">
    <property type="match status" value="1"/>
</dbReference>
<dbReference type="Proteomes" id="UP000189796">
    <property type="component" value="Chromosome I"/>
</dbReference>
<evidence type="ECO:0000313" key="1">
    <source>
        <dbReference type="EMBL" id="SHH49687.1"/>
    </source>
</evidence>
<dbReference type="AlphaFoldDB" id="A0A1M5TG03"/>
<organism evidence="1 2">
    <name type="scientific">Bradyrhizobium erythrophlei</name>
    <dbReference type="NCBI Taxonomy" id="1437360"/>
    <lineage>
        <taxon>Bacteria</taxon>
        <taxon>Pseudomonadati</taxon>
        <taxon>Pseudomonadota</taxon>
        <taxon>Alphaproteobacteria</taxon>
        <taxon>Hyphomicrobiales</taxon>
        <taxon>Nitrobacteraceae</taxon>
        <taxon>Bradyrhizobium</taxon>
    </lineage>
</organism>
<dbReference type="RefSeq" id="WP_079603708.1">
    <property type="nucleotide sequence ID" value="NZ_LT670817.1"/>
</dbReference>
<name>A0A1M5TG03_9BRAD</name>
<gene>
    <name evidence="1" type="ORF">SAMN05443248_5004</name>
</gene>
<reference evidence="1 2" key="1">
    <citation type="submission" date="2016-11" db="EMBL/GenBank/DDBJ databases">
        <authorList>
            <person name="Jaros S."/>
            <person name="Januszkiewicz K."/>
            <person name="Wedrychowicz H."/>
        </authorList>
    </citation>
    <scope>NUCLEOTIDE SEQUENCE [LARGE SCALE GENOMIC DNA]</scope>
    <source>
        <strain evidence="1 2">GAS138</strain>
    </source>
</reference>
<protein>
    <submittedName>
        <fullName evidence="1">Nodulation protein Z (NodZ)</fullName>
    </submittedName>
</protein>
<evidence type="ECO:0000313" key="2">
    <source>
        <dbReference type="Proteomes" id="UP000189796"/>
    </source>
</evidence>
<dbReference type="GO" id="GO:0009312">
    <property type="term" value="P:oligosaccharide biosynthetic process"/>
    <property type="evidence" value="ECO:0007669"/>
    <property type="project" value="InterPro"/>
</dbReference>
<sequence>MRYVVARHCYGGIGDHLSCLVGVWWLAKRTNRTLVVDWRGSRFNPDPSMESNCFFSYFSARHNIGGVEVIADNSVGALNYPMPVWPTKWTPSALASPSHLHHDLAEIAQANKLITSGTDPLEPTIVLNQWLDPPPPREAVQIFLQDLTPVEPIADGAQQFWDAHIGKAPAIAIHIRHGNGENLGSRAAYWLGPVALIKQLTINARNDVYNRGVSGKFSDNMPRSLIGGRGQAKYERRFCRTVAEAFRGLAIPNAVPILFSDAGHIVEIMREFLPTIVAKPKREVKRGEGPLHQINAASVRQDSNGIRGGTISDDIVFDMFVELELMRRCSGLVFMDSGFSLLARTSLDENRLVRLKPTLINRLISRMVERMSNSYSQIGRPLSSFGS</sequence>
<dbReference type="InterPro" id="IPR008716">
    <property type="entry name" value="NodZ"/>
</dbReference>
<dbReference type="EMBL" id="LT670817">
    <property type="protein sequence ID" value="SHH49687.1"/>
    <property type="molecule type" value="Genomic_DNA"/>
</dbReference>
<accession>A0A1M5TG03</accession>